<protein>
    <recommendedName>
        <fullName evidence="3">RNA helicase</fullName>
        <ecNumber evidence="3">3.6.4.13</ecNumber>
    </recommendedName>
</protein>
<dbReference type="OrthoDB" id="10253254at2759"/>
<dbReference type="SUPFAM" id="SSF52540">
    <property type="entry name" value="P-loop containing nucleoside triphosphate hydrolases"/>
    <property type="match status" value="1"/>
</dbReference>
<keyword evidence="7" id="KW-0067">ATP-binding</keyword>
<comment type="subcellular location">
    <subcellularLocation>
        <location evidence="1">Nucleus</location>
        <location evidence="1">Nucleolus</location>
    </subcellularLocation>
</comment>
<keyword evidence="15" id="KW-1185">Reference proteome</keyword>
<evidence type="ECO:0000256" key="8">
    <source>
        <dbReference type="ARBA" id="ARBA00022884"/>
    </source>
</evidence>
<evidence type="ECO:0000313" key="15">
    <source>
        <dbReference type="Proteomes" id="UP000000591"/>
    </source>
</evidence>
<evidence type="ECO:0000256" key="4">
    <source>
        <dbReference type="ARBA" id="ARBA00022741"/>
    </source>
</evidence>
<dbReference type="EC" id="3.6.4.13" evidence="3"/>
<evidence type="ECO:0000259" key="12">
    <source>
        <dbReference type="PROSITE" id="PS51192"/>
    </source>
</evidence>
<dbReference type="InterPro" id="IPR001650">
    <property type="entry name" value="Helicase_C-like"/>
</dbReference>
<dbReference type="InterPro" id="IPR007502">
    <property type="entry name" value="Helicase-assoc_dom"/>
</dbReference>
<dbReference type="PROSITE" id="PS51194">
    <property type="entry name" value="HELICASE_CTER"/>
    <property type="match status" value="1"/>
</dbReference>
<comment type="similarity">
    <text evidence="2">Belongs to the DEAD box helicase family. DEAH subfamily.</text>
</comment>
<evidence type="ECO:0000256" key="7">
    <source>
        <dbReference type="ARBA" id="ARBA00022840"/>
    </source>
</evidence>
<dbReference type="InterPro" id="IPR002464">
    <property type="entry name" value="DNA/RNA_helicase_DEAH_CS"/>
</dbReference>
<feature type="compositionally biased region" description="Acidic residues" evidence="11">
    <location>
        <begin position="183"/>
        <end position="194"/>
    </location>
</feature>
<dbReference type="Pfam" id="PF07717">
    <property type="entry name" value="OB_NTP_bind"/>
    <property type="match status" value="1"/>
</dbReference>
<gene>
    <name evidence="14" type="ORF">AGOS_AFR222W</name>
</gene>
<comment type="catalytic activity">
    <reaction evidence="10">
        <text>ATP + H2O = ADP + phosphate + H(+)</text>
        <dbReference type="Rhea" id="RHEA:13065"/>
        <dbReference type="ChEBI" id="CHEBI:15377"/>
        <dbReference type="ChEBI" id="CHEBI:15378"/>
        <dbReference type="ChEBI" id="CHEBI:30616"/>
        <dbReference type="ChEBI" id="CHEBI:43474"/>
        <dbReference type="ChEBI" id="CHEBI:456216"/>
        <dbReference type="EC" id="3.6.4.13"/>
    </reaction>
</comment>
<dbReference type="GO" id="GO:0016787">
    <property type="term" value="F:hydrolase activity"/>
    <property type="evidence" value="ECO:0007669"/>
    <property type="project" value="UniProtKB-KW"/>
</dbReference>
<dbReference type="InterPro" id="IPR027417">
    <property type="entry name" value="P-loop_NTPase"/>
</dbReference>
<evidence type="ECO:0000256" key="11">
    <source>
        <dbReference type="SAM" id="MobiDB-lite"/>
    </source>
</evidence>
<dbReference type="FunCoup" id="Q753V3">
    <property type="interactions" value="1346"/>
</dbReference>
<dbReference type="InterPro" id="IPR011709">
    <property type="entry name" value="DEAD-box_helicase_OB_fold"/>
</dbReference>
<dbReference type="CDD" id="cd17982">
    <property type="entry name" value="DEXHc_DHX37"/>
    <property type="match status" value="1"/>
</dbReference>
<dbReference type="Gene3D" id="1.20.120.1080">
    <property type="match status" value="1"/>
</dbReference>
<evidence type="ECO:0000256" key="2">
    <source>
        <dbReference type="ARBA" id="ARBA00008792"/>
    </source>
</evidence>
<dbReference type="Pfam" id="PF00270">
    <property type="entry name" value="DEAD"/>
    <property type="match status" value="1"/>
</dbReference>
<dbReference type="GO" id="GO:0003724">
    <property type="term" value="F:RNA helicase activity"/>
    <property type="evidence" value="ECO:0007669"/>
    <property type="project" value="UniProtKB-EC"/>
</dbReference>
<dbReference type="FunFam" id="1.20.120.1080:FF:000023">
    <property type="entry name" value="ATP-dependent RNA helicase"/>
    <property type="match status" value="1"/>
</dbReference>
<keyword evidence="6" id="KW-0347">Helicase</keyword>
<sequence>MGTYRKRWNEKARAGQAAKLKELKRIRNKQFTKYDDDSEQVSDHPEGEETSNPNAEVLPALTAEEKEQKKRKLEELFTPKETKISRKKKKRLEKFIEHQLKREEKKEIISKLQDYKIDTSILTSSKGLGHGRKTRKEEFAEALKLEKQGLGDEQTREVLYEEHKVRSWEADNADGSGSSGGGSDDDSGEDDEVDAPQRSVFVDNRPAKFGGFGSGFSFANAVVVDKGKSRESKKKYNWRQRLEQEERRKHEKDDDNDFASDSESESNDDVETSDSSSAAEDDSQPEDDTSKEDTDPENKIDKFKHSKVGEQFKEWANSEMKRIEGRDKEYVLPTLEYKVEARVRMEDLDDGLQADNVPVDESSTRKAFVVDVQRPDTLQAVRMQLPVFAEEHRIMEAIHHNDVVIICGATGSGKTTQVPQFLYESGYGHPDAPDTPGMIAITQPRRVAAVSMAKRVGSELGNHGDKVAYQIRFDSTTKEDTRVKFMTDGVLLREMMNDFRLTKYSCIIIDEAHERNINTDILIGMLSRCVKLRAKEHSVDPVKNKKLKLIIMSATLRVADFSENSSLFATPPPVLEVEARQYPVAIHFNRKTSFDYAEEAFKKTCKIHRRLPPGAILIFMTGQQEITHMVKRLRNEFPFAKNASTRLEMESELPTVKVNPETTDMEVEDIDFSVKISQEEYDDGLSDAEGEHTEDSEEEEGFEEELEEGQSENDPLYVLPLYSLLPTKEQMKVFADPPKGSRLCVVATNVAETSLTIPGVRYVVDCGRSKERNYNEESGVQSFEIEWISKASADQRSGRAGRTGPGHCYRLYSSAVYERDFQQFSRPEILRMPVETVVLQMKSMSIHRVTNFPFPTPPERTALGKAVELLQHLGALDESERITADGRKMSLFPLSPRFAKMLLVSDEQGCLPYIVAIVSILSVGDPFISENELGIDQVDAQDGGVPHGSDEQKRQLRARFHKSRAKFSKLDPHSDVFRLLSAVSALDYVPTERRNQFLHDHFLRGKVMDEVCKLRKQVLYIIRANTSRDNVAVAIRDEELRVPVPSPTQLRLLKQMVAAGFIDQVAARADLLYPDDAPLANRAALTGIPYLPVLARYTRPISDAFVYVHSASVLATSSDLPPAYVVYHSLHRSATGTVRMRPLCDIKSTPLANVARSGCLLTYSKPLITKGLRPHTVSAVERYCYVTPRFGAAADSDTKIGWDLNPIPVHQKRTNGRWLTTKILTKAQLSAHTVSQ</sequence>
<keyword evidence="9" id="KW-0539">Nucleus</keyword>
<dbReference type="PANTHER" id="PTHR18934">
    <property type="entry name" value="ATP-DEPENDENT RNA HELICASE"/>
    <property type="match status" value="1"/>
</dbReference>
<evidence type="ECO:0000256" key="1">
    <source>
        <dbReference type="ARBA" id="ARBA00004604"/>
    </source>
</evidence>
<evidence type="ECO:0000256" key="9">
    <source>
        <dbReference type="ARBA" id="ARBA00023242"/>
    </source>
</evidence>
<evidence type="ECO:0000256" key="6">
    <source>
        <dbReference type="ARBA" id="ARBA00022806"/>
    </source>
</evidence>
<dbReference type="GO" id="GO:0004386">
    <property type="term" value="F:helicase activity"/>
    <property type="evidence" value="ECO:0000318"/>
    <property type="project" value="GO_Central"/>
</dbReference>
<keyword evidence="8" id="KW-0694">RNA-binding</keyword>
<evidence type="ECO:0000313" key="14">
    <source>
        <dbReference type="EMBL" id="AAS53593.2"/>
    </source>
</evidence>
<keyword evidence="5" id="KW-0378">Hydrolase</keyword>
<feature type="compositionally biased region" description="Basic and acidic residues" evidence="11">
    <location>
        <begin position="240"/>
        <end position="253"/>
    </location>
</feature>
<dbReference type="SMART" id="SM00847">
    <property type="entry name" value="HA2"/>
    <property type="match status" value="1"/>
</dbReference>
<dbReference type="FunFam" id="3.40.50.300:FF:003770">
    <property type="entry name" value="ATP-dependent RNA helicase DHR1, putative"/>
    <property type="match status" value="1"/>
</dbReference>
<dbReference type="SMART" id="SM00487">
    <property type="entry name" value="DEXDc"/>
    <property type="match status" value="1"/>
</dbReference>
<reference evidence="15" key="2">
    <citation type="journal article" date="2013" name="G3 (Bethesda)">
        <title>Genomes of Ashbya fungi isolated from insects reveal four mating-type loci, numerous translocations, lack of transposons, and distinct gene duplications.</title>
        <authorList>
            <person name="Dietrich F.S."/>
            <person name="Voegeli S."/>
            <person name="Kuo S."/>
            <person name="Philippsen P."/>
        </authorList>
    </citation>
    <scope>GENOME REANNOTATION</scope>
    <source>
        <strain evidence="15">ATCC 10895 / CBS 109.51 / FGSC 9923 / NRRL Y-1056</strain>
    </source>
</reference>
<dbReference type="SMART" id="SM00490">
    <property type="entry name" value="HELICc"/>
    <property type="match status" value="1"/>
</dbReference>
<dbReference type="PANTHER" id="PTHR18934:SF99">
    <property type="entry name" value="ATP-DEPENDENT RNA HELICASE DHX37-RELATED"/>
    <property type="match status" value="1"/>
</dbReference>
<dbReference type="InterPro" id="IPR011545">
    <property type="entry name" value="DEAD/DEAH_box_helicase_dom"/>
</dbReference>
<evidence type="ECO:0000259" key="13">
    <source>
        <dbReference type="PROSITE" id="PS51194"/>
    </source>
</evidence>
<dbReference type="PROSITE" id="PS00690">
    <property type="entry name" value="DEAH_ATP_HELICASE"/>
    <property type="match status" value="1"/>
</dbReference>
<dbReference type="Proteomes" id="UP000000591">
    <property type="component" value="Chromosome VI"/>
</dbReference>
<keyword evidence="4" id="KW-0547">Nucleotide-binding</keyword>
<dbReference type="GO" id="GO:0000462">
    <property type="term" value="P:maturation of SSU-rRNA from tricistronic rRNA transcript (SSU-rRNA, 5.8S rRNA, LSU-rRNA)"/>
    <property type="evidence" value="ECO:0000318"/>
    <property type="project" value="GO_Central"/>
</dbReference>
<evidence type="ECO:0000256" key="3">
    <source>
        <dbReference type="ARBA" id="ARBA00012552"/>
    </source>
</evidence>
<feature type="domain" description="Helicase C-terminal" evidence="13">
    <location>
        <begin position="669"/>
        <end position="845"/>
    </location>
</feature>
<dbReference type="STRING" id="284811.Q753V3"/>
<accession>Q753V3</accession>
<feature type="region of interest" description="Disordered" evidence="11">
    <location>
        <begin position="681"/>
        <end position="713"/>
    </location>
</feature>
<feature type="compositionally biased region" description="Acidic residues" evidence="11">
    <location>
        <begin position="681"/>
        <end position="711"/>
    </location>
</feature>
<dbReference type="InterPro" id="IPR014001">
    <property type="entry name" value="Helicase_ATP-bd"/>
</dbReference>
<dbReference type="Gene3D" id="3.40.50.300">
    <property type="entry name" value="P-loop containing nucleotide triphosphate hydrolases"/>
    <property type="match status" value="2"/>
</dbReference>
<dbReference type="InParanoid" id="Q753V3"/>
<feature type="region of interest" description="Disordered" evidence="11">
    <location>
        <begin position="163"/>
        <end position="305"/>
    </location>
</feature>
<dbReference type="AlphaFoldDB" id="Q753V3"/>
<proteinExistence type="inferred from homology"/>
<name>Q753V3_EREGS</name>
<evidence type="ECO:0000256" key="5">
    <source>
        <dbReference type="ARBA" id="ARBA00022801"/>
    </source>
</evidence>
<dbReference type="GO" id="GO:0005730">
    <property type="term" value="C:nucleolus"/>
    <property type="evidence" value="ECO:0000318"/>
    <property type="project" value="GO_Central"/>
</dbReference>
<feature type="compositionally biased region" description="Acidic residues" evidence="11">
    <location>
        <begin position="279"/>
        <end position="290"/>
    </location>
</feature>
<feature type="region of interest" description="Disordered" evidence="11">
    <location>
        <begin position="29"/>
        <end position="60"/>
    </location>
</feature>
<dbReference type="PROSITE" id="PS51192">
    <property type="entry name" value="HELICASE_ATP_BIND_1"/>
    <property type="match status" value="1"/>
</dbReference>
<dbReference type="GO" id="GO:1990904">
    <property type="term" value="C:ribonucleoprotein complex"/>
    <property type="evidence" value="ECO:0007669"/>
    <property type="project" value="UniProtKB-ARBA"/>
</dbReference>
<organism evidence="14 15">
    <name type="scientific">Eremothecium gossypii (strain ATCC 10895 / CBS 109.51 / FGSC 9923 / NRRL Y-1056)</name>
    <name type="common">Yeast</name>
    <name type="synonym">Ashbya gossypii</name>
    <dbReference type="NCBI Taxonomy" id="284811"/>
    <lineage>
        <taxon>Eukaryota</taxon>
        <taxon>Fungi</taxon>
        <taxon>Dikarya</taxon>
        <taxon>Ascomycota</taxon>
        <taxon>Saccharomycotina</taxon>
        <taxon>Saccharomycetes</taxon>
        <taxon>Saccharomycetales</taxon>
        <taxon>Saccharomycetaceae</taxon>
        <taxon>Eremothecium</taxon>
    </lineage>
</organism>
<dbReference type="eggNOG" id="KOG0926">
    <property type="taxonomic scope" value="Eukaryota"/>
</dbReference>
<dbReference type="FunFam" id="3.40.50.300:FF:000637">
    <property type="entry name" value="ATP-dependent RNA helicase DHX37/DHR1"/>
    <property type="match status" value="1"/>
</dbReference>
<feature type="domain" description="Helicase ATP-binding" evidence="12">
    <location>
        <begin position="395"/>
        <end position="574"/>
    </location>
</feature>
<dbReference type="KEGG" id="ago:AGOS_AFR222W"/>
<dbReference type="Pfam" id="PF04408">
    <property type="entry name" value="WHD_HA2"/>
    <property type="match status" value="1"/>
</dbReference>
<dbReference type="GO" id="GO:0005524">
    <property type="term" value="F:ATP binding"/>
    <property type="evidence" value="ECO:0007669"/>
    <property type="project" value="UniProtKB-KW"/>
</dbReference>
<dbReference type="CDD" id="cd18791">
    <property type="entry name" value="SF2_C_RHA"/>
    <property type="match status" value="1"/>
</dbReference>
<dbReference type="RefSeq" id="NP_985769.2">
    <property type="nucleotide sequence ID" value="NM_211123.2"/>
</dbReference>
<dbReference type="Pfam" id="PF21010">
    <property type="entry name" value="HA2_C"/>
    <property type="match status" value="1"/>
</dbReference>
<feature type="compositionally biased region" description="Acidic residues" evidence="11">
    <location>
        <begin position="254"/>
        <end position="272"/>
    </location>
</feature>
<dbReference type="Pfam" id="PF00271">
    <property type="entry name" value="Helicase_C"/>
    <property type="match status" value="1"/>
</dbReference>
<dbReference type="InterPro" id="IPR048333">
    <property type="entry name" value="HA2_WH"/>
</dbReference>
<feature type="compositionally biased region" description="Basic and acidic residues" evidence="11">
    <location>
        <begin position="291"/>
        <end position="305"/>
    </location>
</feature>
<dbReference type="GeneID" id="4622031"/>
<dbReference type="EMBL" id="AE016819">
    <property type="protein sequence ID" value="AAS53593.2"/>
    <property type="molecule type" value="Genomic_DNA"/>
</dbReference>
<dbReference type="HOGENOM" id="CLU_001832_0_1_1"/>
<reference evidence="14 15" key="1">
    <citation type="journal article" date="2004" name="Science">
        <title>The Ashbya gossypii genome as a tool for mapping the ancient Saccharomyces cerevisiae genome.</title>
        <authorList>
            <person name="Dietrich F.S."/>
            <person name="Voegeli S."/>
            <person name="Brachat S."/>
            <person name="Lerch A."/>
            <person name="Gates K."/>
            <person name="Steiner S."/>
            <person name="Mohr C."/>
            <person name="Pohlmann R."/>
            <person name="Luedi P."/>
            <person name="Choi S."/>
            <person name="Wing R.A."/>
            <person name="Flavier A."/>
            <person name="Gaffney T.D."/>
            <person name="Philippsen P."/>
        </authorList>
    </citation>
    <scope>NUCLEOTIDE SEQUENCE [LARGE SCALE GENOMIC DNA]</scope>
    <source>
        <strain evidence="15">ATCC 10895 / CBS 109.51 / FGSC 9923 / NRRL Y-1056</strain>
    </source>
</reference>
<dbReference type="OMA" id="FCYLDDK"/>
<evidence type="ECO:0000256" key="10">
    <source>
        <dbReference type="ARBA" id="ARBA00047984"/>
    </source>
</evidence>
<dbReference type="GO" id="GO:0003723">
    <property type="term" value="F:RNA binding"/>
    <property type="evidence" value="ECO:0000318"/>
    <property type="project" value="GO_Central"/>
</dbReference>